<dbReference type="PIRSF" id="PIRSF028754">
    <property type="entry name" value="UCP028754"/>
    <property type="match status" value="1"/>
</dbReference>
<gene>
    <name evidence="1" type="ORF">UFOPK1503_00057</name>
    <name evidence="2" type="ORF">UFOPK1693_00293</name>
</gene>
<dbReference type="SUPFAM" id="SSF159659">
    <property type="entry name" value="Cgl1923-like"/>
    <property type="match status" value="1"/>
</dbReference>
<accession>A0A6J6BIF1</accession>
<dbReference type="InterPro" id="IPR008492">
    <property type="entry name" value="Rv2714-like"/>
</dbReference>
<dbReference type="Gene3D" id="3.40.50.10900">
    <property type="entry name" value="PAC-like subunit"/>
    <property type="match status" value="1"/>
</dbReference>
<dbReference type="InterPro" id="IPR038389">
    <property type="entry name" value="PSMG2_sf"/>
</dbReference>
<dbReference type="AlphaFoldDB" id="A0A6J6BIF1"/>
<organism evidence="1">
    <name type="scientific">freshwater metagenome</name>
    <dbReference type="NCBI Taxonomy" id="449393"/>
    <lineage>
        <taxon>unclassified sequences</taxon>
        <taxon>metagenomes</taxon>
        <taxon>ecological metagenomes</taxon>
    </lineage>
</organism>
<dbReference type="EMBL" id="CAEZST010000001">
    <property type="protein sequence ID" value="CAB4538193.1"/>
    <property type="molecule type" value="Genomic_DNA"/>
</dbReference>
<evidence type="ECO:0000313" key="2">
    <source>
        <dbReference type="EMBL" id="CAB4565040.1"/>
    </source>
</evidence>
<name>A0A6J6BIF1_9ZZZZ</name>
<dbReference type="Pfam" id="PF09754">
    <property type="entry name" value="PAC2"/>
    <property type="match status" value="1"/>
</dbReference>
<protein>
    <submittedName>
        <fullName evidence="1">Unannotated protein</fullName>
    </submittedName>
</protein>
<dbReference type="EMBL" id="CAEZTO010000002">
    <property type="protein sequence ID" value="CAB4565040.1"/>
    <property type="molecule type" value="Genomic_DNA"/>
</dbReference>
<evidence type="ECO:0000313" key="1">
    <source>
        <dbReference type="EMBL" id="CAB4538193.1"/>
    </source>
</evidence>
<sequence>MLSGRVLLVAFEGWNDATEGASGALKAIAEQLQMQTLDAVDPEDYYDFQFSRPVVEFDSQGNRIISWPGTEFLQASPEKISEQTAWQNLYLLLGTEPSRRWLSFAGEILEMVQDRDIDYVVMLGAMLADVPHTRPMQVFRSSQNEVLQQKFDLEPSRYEGPVGILSVLAQAFEAEGIPVLSLWGSVPHYVHNTSNPKAALTFLNELSNLTDFSFDTTALAGLAFDWERSIDEMAQGDDEMAAYVSQLEKNRDSMENEEVSGDALAREFERYLRQRPESPDKN</sequence>
<proteinExistence type="predicted"/>
<reference evidence="1" key="1">
    <citation type="submission" date="2020-05" db="EMBL/GenBank/DDBJ databases">
        <authorList>
            <person name="Chiriac C."/>
            <person name="Salcher M."/>
            <person name="Ghai R."/>
            <person name="Kavagutti S V."/>
        </authorList>
    </citation>
    <scope>NUCLEOTIDE SEQUENCE</scope>
</reference>
<dbReference type="InterPro" id="IPR019151">
    <property type="entry name" value="Proteasome_assmbl_chaperone_2"/>
</dbReference>